<evidence type="ECO:0000313" key="2">
    <source>
        <dbReference type="Proteomes" id="UP000217549"/>
    </source>
</evidence>
<dbReference type="AlphaFoldDB" id="A0A285PTN6"/>
<proteinExistence type="predicted"/>
<dbReference type="Proteomes" id="UP000217549">
    <property type="component" value="Chromosome I"/>
</dbReference>
<sequence length="312" mass="36841">MEKKFLTYDQQIEKLQNEKQLTISDVPTAIHTLEHISYYSLIGGYKNLFKHKPSGKYLYGVTFEEIVAFYYFDEELRTLFLKYILHVERHLKSLISYHFCEKFGENQAEYLNLENFNSAKKNQKAVNRLIHSMQNCISIPSHYNYISHYSKVYGNVPLWVAMNAVTFGQLSAFYQYMPNDVQVKVSKHFPGYTEKQLHQFITIIAKCRNVCAHGERLYDFRTQDTIPDTLLHQKLSIPLKKGSYTLGKHDLFAVVLSLRYLINNDDFKSFKRSLSQLIKRVLKQCPHLTQAQLLKQMGFPENWEKICRYKLY</sequence>
<dbReference type="InterPro" id="IPR011664">
    <property type="entry name" value="Abi_system_AbiD/AbiF-like"/>
</dbReference>
<reference evidence="2" key="1">
    <citation type="submission" date="2017-09" db="EMBL/GenBank/DDBJ databases">
        <authorList>
            <person name="Shetty A S."/>
        </authorList>
    </citation>
    <scope>NUCLEOTIDE SEQUENCE [LARGE SCALE GENOMIC DNA]</scope>
</reference>
<organism evidence="1 2">
    <name type="scientific">Anaerobutyricum hallii</name>
    <dbReference type="NCBI Taxonomy" id="39488"/>
    <lineage>
        <taxon>Bacteria</taxon>
        <taxon>Bacillati</taxon>
        <taxon>Bacillota</taxon>
        <taxon>Clostridia</taxon>
        <taxon>Lachnospirales</taxon>
        <taxon>Lachnospiraceae</taxon>
        <taxon>Anaerobutyricum</taxon>
    </lineage>
</organism>
<protein>
    <submittedName>
        <fullName evidence="1">Abortive infection system protein AbiD/AbiF-like</fullName>
    </submittedName>
</protein>
<dbReference type="RefSeq" id="WP_242970650.1">
    <property type="nucleotide sequence ID" value="NZ_LT907978.1"/>
</dbReference>
<name>A0A285PTN6_9FIRM</name>
<dbReference type="Pfam" id="PF07751">
    <property type="entry name" value="Abi_2"/>
    <property type="match status" value="1"/>
</dbReference>
<dbReference type="KEGG" id="ehl:EHLA_0415"/>
<evidence type="ECO:0000313" key="1">
    <source>
        <dbReference type="EMBL" id="SOB71180.1"/>
    </source>
</evidence>
<keyword evidence="2" id="KW-1185">Reference proteome</keyword>
<dbReference type="InterPro" id="IPR017034">
    <property type="entry name" value="Abi_system_AbiD/AbiF"/>
</dbReference>
<gene>
    <name evidence="1" type="ORF">EHLA_0415</name>
</gene>
<dbReference type="PIRSF" id="PIRSF034934">
    <property type="entry name" value="AbiF_AbiD"/>
    <property type="match status" value="1"/>
</dbReference>
<accession>A0A285PTN6</accession>
<dbReference type="EMBL" id="LT907978">
    <property type="protein sequence ID" value="SOB71180.1"/>
    <property type="molecule type" value="Genomic_DNA"/>
</dbReference>